<evidence type="ECO:0000256" key="7">
    <source>
        <dbReference type="ARBA" id="ARBA00022840"/>
    </source>
</evidence>
<dbReference type="PROSITE" id="PS00584">
    <property type="entry name" value="PFKB_KINASES_2"/>
    <property type="match status" value="1"/>
</dbReference>
<dbReference type="InterPro" id="IPR029056">
    <property type="entry name" value="Ribokinase-like"/>
</dbReference>
<evidence type="ECO:0000256" key="6">
    <source>
        <dbReference type="ARBA" id="ARBA00022777"/>
    </source>
</evidence>
<gene>
    <name evidence="14" type="primary">pfkB</name>
    <name evidence="14" type="ORF">SK069_08870</name>
</gene>
<organism evidence="14 15">
    <name type="scientific">Patulibacter brassicae</name>
    <dbReference type="NCBI Taxonomy" id="1705717"/>
    <lineage>
        <taxon>Bacteria</taxon>
        <taxon>Bacillati</taxon>
        <taxon>Actinomycetota</taxon>
        <taxon>Thermoleophilia</taxon>
        <taxon>Solirubrobacterales</taxon>
        <taxon>Patulibacteraceae</taxon>
        <taxon>Patulibacter</taxon>
    </lineage>
</organism>
<dbReference type="PANTHER" id="PTHR46566:SF5">
    <property type="entry name" value="1-PHOSPHOFRUCTOKINASE"/>
    <property type="match status" value="1"/>
</dbReference>
<evidence type="ECO:0000256" key="4">
    <source>
        <dbReference type="ARBA" id="ARBA00022679"/>
    </source>
</evidence>
<dbReference type="RefSeq" id="WP_319953856.1">
    <property type="nucleotide sequence ID" value="NZ_JAXAVX010000003.1"/>
</dbReference>
<evidence type="ECO:0000313" key="15">
    <source>
        <dbReference type="Proteomes" id="UP001277761"/>
    </source>
</evidence>
<protein>
    <recommendedName>
        <fullName evidence="3 11">1-phosphofructokinase</fullName>
        <shortName evidence="11">Fru1PK</shortName>
        <ecNumber evidence="2 11">2.7.1.56</ecNumber>
    </recommendedName>
    <alternativeName>
        <fullName evidence="8 11">Fructose 1-phosphate kinase</fullName>
    </alternativeName>
</protein>
<dbReference type="EC" id="2.7.1.56" evidence="2 11"/>
<comment type="caution">
    <text evidence="14">The sequence shown here is derived from an EMBL/GenBank/DDBJ whole genome shotgun (WGS) entry which is preliminary data.</text>
</comment>
<comment type="catalytic activity">
    <reaction evidence="9 11">
        <text>beta-D-fructose 1-phosphate + ATP = beta-D-fructose 1,6-bisphosphate + ADP + H(+)</text>
        <dbReference type="Rhea" id="RHEA:14213"/>
        <dbReference type="ChEBI" id="CHEBI:15378"/>
        <dbReference type="ChEBI" id="CHEBI:30616"/>
        <dbReference type="ChEBI" id="CHEBI:32966"/>
        <dbReference type="ChEBI" id="CHEBI:138881"/>
        <dbReference type="ChEBI" id="CHEBI:456216"/>
        <dbReference type="EC" id="2.7.1.56"/>
    </reaction>
</comment>
<keyword evidence="4 10" id="KW-0808">Transferase</keyword>
<dbReference type="InterPro" id="IPR022463">
    <property type="entry name" value="1-PFruKinase"/>
</dbReference>
<evidence type="ECO:0000256" key="5">
    <source>
        <dbReference type="ARBA" id="ARBA00022741"/>
    </source>
</evidence>
<proteinExistence type="inferred from homology"/>
<evidence type="ECO:0000256" key="11">
    <source>
        <dbReference type="RuleBase" id="RU369061"/>
    </source>
</evidence>
<dbReference type="NCBIfam" id="TIGR03828">
    <property type="entry name" value="pfkB"/>
    <property type="match status" value="1"/>
</dbReference>
<dbReference type="InterPro" id="IPR002173">
    <property type="entry name" value="Carboh/pur_kinase_PfkB_CS"/>
</dbReference>
<evidence type="ECO:0000256" key="9">
    <source>
        <dbReference type="ARBA" id="ARBA00047745"/>
    </source>
</evidence>
<name>A0ABU4VIP8_9ACTN</name>
<keyword evidence="7 11" id="KW-0067">ATP-binding</keyword>
<evidence type="ECO:0000256" key="10">
    <source>
        <dbReference type="PIRNR" id="PIRNR000535"/>
    </source>
</evidence>
<dbReference type="CDD" id="cd01164">
    <property type="entry name" value="FruK_PfkB_like"/>
    <property type="match status" value="1"/>
</dbReference>
<evidence type="ECO:0000256" key="3">
    <source>
        <dbReference type="ARBA" id="ARBA00013596"/>
    </source>
</evidence>
<evidence type="ECO:0000256" key="12">
    <source>
        <dbReference type="SAM" id="MobiDB-lite"/>
    </source>
</evidence>
<evidence type="ECO:0000313" key="14">
    <source>
        <dbReference type="EMBL" id="MDX8151702.1"/>
    </source>
</evidence>
<keyword evidence="5 11" id="KW-0547">Nucleotide-binding</keyword>
<comment type="function">
    <text evidence="11">Catalyzes the ATP-dependent phosphorylation of fructose-l-phosphate to fructose-l,6-bisphosphate.</text>
</comment>
<reference evidence="14 15" key="1">
    <citation type="submission" date="2023-11" db="EMBL/GenBank/DDBJ databases">
        <authorList>
            <person name="Xu M."/>
            <person name="Jiang T."/>
        </authorList>
    </citation>
    <scope>NUCLEOTIDE SEQUENCE [LARGE SCALE GENOMIC DNA]</scope>
    <source>
        <strain evidence="14 15">SD</strain>
    </source>
</reference>
<evidence type="ECO:0000259" key="13">
    <source>
        <dbReference type="Pfam" id="PF00294"/>
    </source>
</evidence>
<dbReference type="PIRSF" id="PIRSF000535">
    <property type="entry name" value="1PFK/6PFK/LacC"/>
    <property type="match status" value="1"/>
</dbReference>
<feature type="domain" description="Carbohydrate kinase PfkB" evidence="13">
    <location>
        <begin position="12"/>
        <end position="282"/>
    </location>
</feature>
<accession>A0ABU4VIP8</accession>
<sequence>MIVTVTPNPSLDVTLAVERLERGAVHRATTRQVDAGGKGINVARALAANGVEVRAVVPVAGNAGRHLESLLTGSPRLQVRPLPVSGETRSNIAINEPDGTTTKVNEPGPRMSARDADRLVDAVIAATVGARWAVLAGSLPPGPGDDLYGRLVDALHEVRVRVAVDTSGPALQRVLAHRPDLVKPNVSELAEAVGRDLRTVGDLVAAATELRDGGIDGVLASAGPDGAVIVNGAGAWHGAPPSITPRSTVGAGDAMLAGYLAGGAHGPRALAEALAWGAAATALPGSRMPGPDDLDRAGVRLHEHPDLDHVLEEARSL</sequence>
<feature type="compositionally biased region" description="Polar residues" evidence="12">
    <location>
        <begin position="89"/>
        <end position="104"/>
    </location>
</feature>
<keyword evidence="6 11" id="KW-0418">Kinase</keyword>
<dbReference type="GO" id="GO:0008662">
    <property type="term" value="F:1-phosphofructokinase activity"/>
    <property type="evidence" value="ECO:0007669"/>
    <property type="project" value="UniProtKB-EC"/>
</dbReference>
<dbReference type="PANTHER" id="PTHR46566">
    <property type="entry name" value="1-PHOSPHOFRUCTOKINASE-RELATED"/>
    <property type="match status" value="1"/>
</dbReference>
<evidence type="ECO:0000256" key="2">
    <source>
        <dbReference type="ARBA" id="ARBA00012131"/>
    </source>
</evidence>
<dbReference type="NCBIfam" id="TIGR03168">
    <property type="entry name" value="1-PFK"/>
    <property type="match status" value="1"/>
</dbReference>
<dbReference type="InterPro" id="IPR017583">
    <property type="entry name" value="Tagatose/fructose_Pkinase"/>
</dbReference>
<dbReference type="Gene3D" id="3.40.1190.20">
    <property type="match status" value="1"/>
</dbReference>
<dbReference type="SUPFAM" id="SSF53613">
    <property type="entry name" value="Ribokinase-like"/>
    <property type="match status" value="1"/>
</dbReference>
<evidence type="ECO:0000256" key="8">
    <source>
        <dbReference type="ARBA" id="ARBA00032802"/>
    </source>
</evidence>
<dbReference type="Pfam" id="PF00294">
    <property type="entry name" value="PfkB"/>
    <property type="match status" value="1"/>
</dbReference>
<feature type="region of interest" description="Disordered" evidence="12">
    <location>
        <begin position="89"/>
        <end position="112"/>
    </location>
</feature>
<comment type="similarity">
    <text evidence="1 11">Belongs to the carbohydrate kinase PfkB family.</text>
</comment>
<evidence type="ECO:0000256" key="1">
    <source>
        <dbReference type="ARBA" id="ARBA00010688"/>
    </source>
</evidence>
<dbReference type="Proteomes" id="UP001277761">
    <property type="component" value="Unassembled WGS sequence"/>
</dbReference>
<keyword evidence="15" id="KW-1185">Reference proteome</keyword>
<dbReference type="EMBL" id="JAXAVX010000003">
    <property type="protein sequence ID" value="MDX8151702.1"/>
    <property type="molecule type" value="Genomic_DNA"/>
</dbReference>
<dbReference type="InterPro" id="IPR011611">
    <property type="entry name" value="PfkB_dom"/>
</dbReference>